<feature type="region of interest" description="Disordered" evidence="2">
    <location>
        <begin position="330"/>
        <end position="358"/>
    </location>
</feature>
<dbReference type="GeneID" id="110086453"/>
<keyword evidence="4" id="KW-1185">Reference proteome</keyword>
<dbReference type="RefSeq" id="XP_020663042.2">
    <property type="nucleotide sequence ID" value="XM_020807383.2"/>
</dbReference>
<feature type="compositionally biased region" description="Basic and acidic residues" evidence="2">
    <location>
        <begin position="465"/>
        <end position="474"/>
    </location>
</feature>
<evidence type="ECO:0000256" key="1">
    <source>
        <dbReference type="ARBA" id="ARBA00006702"/>
    </source>
</evidence>
<reference evidence="5" key="1">
    <citation type="submission" date="2025-08" db="UniProtKB">
        <authorList>
            <consortium name="RefSeq"/>
        </authorList>
    </citation>
    <scope>IDENTIFICATION</scope>
</reference>
<proteinExistence type="inferred from homology"/>
<gene>
    <name evidence="5" type="primary">PP2D1</name>
</gene>
<dbReference type="InterPro" id="IPR015655">
    <property type="entry name" value="PP2C"/>
</dbReference>
<dbReference type="InParanoid" id="A0A6J0UQR5"/>
<feature type="region of interest" description="Disordered" evidence="2">
    <location>
        <begin position="463"/>
        <end position="574"/>
    </location>
</feature>
<protein>
    <submittedName>
        <fullName evidence="5">Protein phosphatase 2C-like domain-containing protein 1</fullName>
    </submittedName>
</protein>
<dbReference type="CDD" id="cd00143">
    <property type="entry name" value="PP2Cc"/>
    <property type="match status" value="1"/>
</dbReference>
<evidence type="ECO:0000313" key="4">
    <source>
        <dbReference type="Proteomes" id="UP001652642"/>
    </source>
</evidence>
<feature type="region of interest" description="Disordered" evidence="2">
    <location>
        <begin position="839"/>
        <end position="913"/>
    </location>
</feature>
<feature type="compositionally biased region" description="Basic and acidic residues" evidence="2">
    <location>
        <begin position="436"/>
        <end position="447"/>
    </location>
</feature>
<organism evidence="4 5">
    <name type="scientific">Pogona vitticeps</name>
    <name type="common">central bearded dragon</name>
    <dbReference type="NCBI Taxonomy" id="103695"/>
    <lineage>
        <taxon>Eukaryota</taxon>
        <taxon>Metazoa</taxon>
        <taxon>Chordata</taxon>
        <taxon>Craniata</taxon>
        <taxon>Vertebrata</taxon>
        <taxon>Euteleostomi</taxon>
        <taxon>Lepidosauria</taxon>
        <taxon>Squamata</taxon>
        <taxon>Bifurcata</taxon>
        <taxon>Unidentata</taxon>
        <taxon>Episquamata</taxon>
        <taxon>Toxicofera</taxon>
        <taxon>Iguania</taxon>
        <taxon>Acrodonta</taxon>
        <taxon>Agamidae</taxon>
        <taxon>Amphibolurinae</taxon>
        <taxon>Pogona</taxon>
    </lineage>
</organism>
<dbReference type="Proteomes" id="UP001652642">
    <property type="component" value="Chromosome 6"/>
</dbReference>
<dbReference type="AlphaFoldDB" id="A0A6J0UQR5"/>
<sequence>MTYETKPQSSELHQDEEDTNVITTDFKKVGHLDIAVICSICEGAVHINKLFHHKKAHQAQAVLDYQRPWTEPIDINKISFQRKQLILRMKKADKFTEREREKIGCSFDLLKETLKIAPYFHIKSVAQSSVHIEVVSNPLIKAIAICQDKNVVWHTDLEDVFVVLDNYGNRKGTCFLGVFDGTNGISAAQITSAELPLLFLDQLSLGDPSYEVSEAERKVLDSFHTIFRADYKVREKDFTFKRVKGKISQLRTHEWIHRAYAKSFWRMDRLLRLGRNEVSRVRWSSCAAVTCLVERINNEKEKWDQERNKIFEKQHDVIQQEEEVPEKIIGAKEKSNTEQGSGNFEEQQKDELSERTNAENEQKFMQQEEMLEEISNTDQTMGSVVDECMEESTERMNEEKAQTSIEKDMVVKELSEVISKTKRKSSTERTSCFIEQQREKPTERMNEQEQNIAQQEELLEGLGGVKREHNRERGTGSTTVLWLEEPTETLNEEKRENLTEVEKELTERIERAKGETDMEEETGSITEQQTERPIERINEEKDQNAIKQEDLPGDLSKAKRKSSEERGMVSSTVELWREESTEKVSEKNEQNIIHEDEELSERIIKGKEKGTTKEQQQKPLEIINDAKEECITELGGNEQSTSNKDGIEEESLLENCPNENSVGVLHIANIGNVHAVLCKDGKSYWLTKEHSTYCGEEKIRILQNGGYISRNEPKGLVEGLIKNTRGLGHHGNPKLKKTFIPVPHTISFPVDDSCQFLILATNGLWEVLDKNEVVLLTLILFSAYLEKYQHDQLKKSSMPEDSTSPARDLKDEFYSWYSNQDFFPEDINLNQDNVRLMAPTNDNTKEKEIIQSGSFRKNSEEQESESSLEPPFMDLSFSEDTTESDEKTPSASSTEEDPKEAHKSSETSEDSEKDSCTFHALAAKYISKHLVKAALKAGSRDNITVLVALLNGCDKIPMYVYQ</sequence>
<accession>A0A6J0UQR5</accession>
<dbReference type="Gene3D" id="3.60.40.10">
    <property type="entry name" value="PPM-type phosphatase domain"/>
    <property type="match status" value="2"/>
</dbReference>
<feature type="compositionally biased region" description="Basic and acidic residues" evidence="2">
    <location>
        <begin position="346"/>
        <end position="358"/>
    </location>
</feature>
<evidence type="ECO:0000256" key="2">
    <source>
        <dbReference type="SAM" id="MobiDB-lite"/>
    </source>
</evidence>
<dbReference type="Pfam" id="PF00481">
    <property type="entry name" value="PP2C"/>
    <property type="match status" value="1"/>
</dbReference>
<dbReference type="OrthoDB" id="343114at2759"/>
<feature type="region of interest" description="Disordered" evidence="2">
    <location>
        <begin position="419"/>
        <end position="449"/>
    </location>
</feature>
<dbReference type="InterPro" id="IPR001932">
    <property type="entry name" value="PPM-type_phosphatase-like_dom"/>
</dbReference>
<dbReference type="PANTHER" id="PTHR13832">
    <property type="entry name" value="PROTEIN PHOSPHATASE 2C"/>
    <property type="match status" value="1"/>
</dbReference>
<feature type="domain" description="PPM-type phosphatase" evidence="3">
    <location>
        <begin position="142"/>
        <end position="950"/>
    </location>
</feature>
<comment type="similarity">
    <text evidence="1">Belongs to the PP2C family.</text>
</comment>
<dbReference type="SUPFAM" id="SSF81606">
    <property type="entry name" value="PP2C-like"/>
    <property type="match status" value="2"/>
</dbReference>
<name>A0A6J0UQR5_9SAUR</name>
<evidence type="ECO:0000259" key="3">
    <source>
        <dbReference type="PROSITE" id="PS51746"/>
    </source>
</evidence>
<dbReference type="GO" id="GO:0004722">
    <property type="term" value="F:protein serine/threonine phosphatase activity"/>
    <property type="evidence" value="ECO:0007669"/>
    <property type="project" value="InterPro"/>
</dbReference>
<dbReference type="PROSITE" id="PS51746">
    <property type="entry name" value="PPM_2"/>
    <property type="match status" value="1"/>
</dbReference>
<dbReference type="CTD" id="151649"/>
<dbReference type="KEGG" id="pvt:110086453"/>
<evidence type="ECO:0000313" key="5">
    <source>
        <dbReference type="RefSeq" id="XP_020663042.2"/>
    </source>
</evidence>
<dbReference type="PANTHER" id="PTHR13832:SF837">
    <property type="entry name" value="PROTEIN PHOSPHATASE 2C-LIKE DOMAIN-CONTAINING PROTEIN 1"/>
    <property type="match status" value="1"/>
</dbReference>
<feature type="compositionally biased region" description="Basic and acidic residues" evidence="2">
    <location>
        <begin position="529"/>
        <end position="550"/>
    </location>
</feature>
<dbReference type="InterPro" id="IPR036457">
    <property type="entry name" value="PPM-type-like_dom_sf"/>
</dbReference>
<dbReference type="SMART" id="SM00332">
    <property type="entry name" value="PP2Cc"/>
    <property type="match status" value="1"/>
</dbReference>
<feature type="compositionally biased region" description="Basic and acidic residues" evidence="2">
    <location>
        <begin position="491"/>
        <end position="516"/>
    </location>
</feature>